<dbReference type="InterPro" id="IPR010982">
    <property type="entry name" value="Lambda_DNA-bd_dom_sf"/>
</dbReference>
<gene>
    <name evidence="2" type="ORF">H4W31_006962</name>
</gene>
<reference evidence="2" key="1">
    <citation type="submission" date="2020-10" db="EMBL/GenBank/DDBJ databases">
        <title>Sequencing the genomes of 1000 actinobacteria strains.</title>
        <authorList>
            <person name="Klenk H.-P."/>
        </authorList>
    </citation>
    <scope>NUCLEOTIDE SEQUENCE</scope>
    <source>
        <strain evidence="2">DSM 46832</strain>
    </source>
</reference>
<dbReference type="Pfam" id="PF13560">
    <property type="entry name" value="HTH_31"/>
    <property type="match status" value="1"/>
</dbReference>
<dbReference type="SMART" id="SM00530">
    <property type="entry name" value="HTH_XRE"/>
    <property type="match status" value="1"/>
</dbReference>
<evidence type="ECO:0000259" key="1">
    <source>
        <dbReference type="SMART" id="SM00530"/>
    </source>
</evidence>
<accession>A0A927R9D4</accession>
<dbReference type="AlphaFoldDB" id="A0A927R9D4"/>
<keyword evidence="3" id="KW-1185">Reference proteome</keyword>
<dbReference type="SUPFAM" id="SSF47413">
    <property type="entry name" value="lambda repressor-like DNA-binding domains"/>
    <property type="match status" value="1"/>
</dbReference>
<evidence type="ECO:0000313" key="2">
    <source>
        <dbReference type="EMBL" id="MBE1491324.1"/>
    </source>
</evidence>
<proteinExistence type="predicted"/>
<organism evidence="2 3">
    <name type="scientific">Plantactinospora soyae</name>
    <dbReference type="NCBI Taxonomy" id="1544732"/>
    <lineage>
        <taxon>Bacteria</taxon>
        <taxon>Bacillati</taxon>
        <taxon>Actinomycetota</taxon>
        <taxon>Actinomycetes</taxon>
        <taxon>Micromonosporales</taxon>
        <taxon>Micromonosporaceae</taxon>
        <taxon>Plantactinospora</taxon>
    </lineage>
</organism>
<comment type="caution">
    <text evidence="2">The sequence shown here is derived from an EMBL/GenBank/DDBJ whole genome shotgun (WGS) entry which is preliminary data.</text>
</comment>
<dbReference type="CDD" id="cd00093">
    <property type="entry name" value="HTH_XRE"/>
    <property type="match status" value="1"/>
</dbReference>
<evidence type="ECO:0000313" key="3">
    <source>
        <dbReference type="Proteomes" id="UP000649753"/>
    </source>
</evidence>
<sequence>MSASQYLVEELRRTRELIGLTQEAWGERIHFSAKHVGAVERGERPALPDYLGAVDRAFGTAFMQFYRMFVKEELVPVWYRPFVEHEGRASLLRVYHPLLVPGVLQTEAYARAVLTGYRFQPETVDGMLATRLGRQEILHRRPDPCQLVAVVDEGVLHRRVGDAAVMREQLAALVTACDYPNVRVQVVPFDAGAYVGLDGALAIATVDGRSVGYLEGHLTGRVVESPDATMDLEGAWEAIRDYALPSQQSLELITRTAEKWT</sequence>
<dbReference type="InterPro" id="IPR001387">
    <property type="entry name" value="Cro/C1-type_HTH"/>
</dbReference>
<protein>
    <submittedName>
        <fullName evidence="2">Transcriptional regulator with XRE-family HTH domain</fullName>
    </submittedName>
</protein>
<dbReference type="EMBL" id="JADBEB010000001">
    <property type="protein sequence ID" value="MBE1491324.1"/>
    <property type="molecule type" value="Genomic_DNA"/>
</dbReference>
<dbReference type="RefSeq" id="WP_192770422.1">
    <property type="nucleotide sequence ID" value="NZ_JADBEB010000001.1"/>
</dbReference>
<name>A0A927R9D4_9ACTN</name>
<feature type="domain" description="HTH cro/C1-type" evidence="1">
    <location>
        <begin position="10"/>
        <end position="65"/>
    </location>
</feature>
<dbReference type="Proteomes" id="UP000649753">
    <property type="component" value="Unassembled WGS sequence"/>
</dbReference>
<dbReference type="Gene3D" id="1.10.260.40">
    <property type="entry name" value="lambda repressor-like DNA-binding domains"/>
    <property type="match status" value="1"/>
</dbReference>
<dbReference type="GO" id="GO:0003677">
    <property type="term" value="F:DNA binding"/>
    <property type="evidence" value="ECO:0007669"/>
    <property type="project" value="InterPro"/>
</dbReference>
<dbReference type="InterPro" id="IPR043917">
    <property type="entry name" value="DUF5753"/>
</dbReference>
<dbReference type="Pfam" id="PF19054">
    <property type="entry name" value="DUF5753"/>
    <property type="match status" value="1"/>
</dbReference>